<reference evidence="4" key="2">
    <citation type="submission" date="2021-01" db="EMBL/GenBank/DDBJ databases">
        <authorList>
            <person name="Schikora-Tamarit M.A."/>
        </authorList>
    </citation>
    <scope>NUCLEOTIDE SEQUENCE</scope>
    <source>
        <strain evidence="4">NCAIM Y.01608</strain>
    </source>
</reference>
<feature type="binding site" evidence="3">
    <location>
        <position position="70"/>
    </location>
    <ligand>
        <name>substrate</name>
    </ligand>
</feature>
<feature type="binding site" evidence="3">
    <location>
        <begin position="20"/>
        <end position="27"/>
    </location>
    <ligand>
        <name>substrate</name>
    </ligand>
</feature>
<dbReference type="InterPro" id="IPR001345">
    <property type="entry name" value="PG/BPGM_mutase_AS"/>
</dbReference>
<dbReference type="InterPro" id="IPR013078">
    <property type="entry name" value="His_Pase_superF_clade-1"/>
</dbReference>
<sequence>MTFDKEQNTDRTKVRVFIVRHGQTSWNNLKILQGHKDVPLNDRGLEQARSVSRRMKDLDIDEFVSSDLSRCVQTMNEIVSAHREKPNFKLRYTPNLRERSMGPVEGMPLSEAKEKYGAQFKEMGETKVELLTRLQNEWSRIIDEAAANGYTNVLICTHGGVITNFTNHLYKSYAFKLASGLQEEDLNVPSNTSVTIIDVDKATGKGTIVKFGSAEHLHGHVETVDQDLR</sequence>
<dbReference type="GO" id="GO:0005829">
    <property type="term" value="C:cytosol"/>
    <property type="evidence" value="ECO:0007669"/>
    <property type="project" value="TreeGrafter"/>
</dbReference>
<comment type="caution">
    <text evidence="4">The sequence shown here is derived from an EMBL/GenBank/DDBJ whole genome shotgun (WGS) entry which is preliminary data.</text>
</comment>
<name>A0A1B7SPJ0_9ASCO</name>
<dbReference type="SUPFAM" id="SSF53254">
    <property type="entry name" value="Phosphoglycerate mutase-like"/>
    <property type="match status" value="1"/>
</dbReference>
<keyword evidence="5" id="KW-1185">Reference proteome</keyword>
<protein>
    <submittedName>
        <fullName evidence="4">Uncharacterized protein</fullName>
    </submittedName>
</protein>
<feature type="active site" description="Proton donor/acceptor" evidence="2">
    <location>
        <position position="98"/>
    </location>
</feature>
<dbReference type="SMART" id="SM00855">
    <property type="entry name" value="PGAM"/>
    <property type="match status" value="1"/>
</dbReference>
<organism evidence="4 5">
    <name type="scientific">Ogataea polymorpha</name>
    <dbReference type="NCBI Taxonomy" id="460523"/>
    <lineage>
        <taxon>Eukaryota</taxon>
        <taxon>Fungi</taxon>
        <taxon>Dikarya</taxon>
        <taxon>Ascomycota</taxon>
        <taxon>Saccharomycotina</taxon>
        <taxon>Pichiomycetes</taxon>
        <taxon>Pichiales</taxon>
        <taxon>Pichiaceae</taxon>
        <taxon>Ogataea</taxon>
    </lineage>
</organism>
<evidence type="ECO:0000313" key="4">
    <source>
        <dbReference type="EMBL" id="KAH3660760.1"/>
    </source>
</evidence>
<dbReference type="Pfam" id="PF00300">
    <property type="entry name" value="His_Phos_1"/>
    <property type="match status" value="1"/>
</dbReference>
<accession>A0A1B7SPJ0</accession>
<dbReference type="EMBL" id="JAEUBD010001468">
    <property type="protein sequence ID" value="KAH3660760.1"/>
    <property type="molecule type" value="Genomic_DNA"/>
</dbReference>
<dbReference type="InterPro" id="IPR029033">
    <property type="entry name" value="His_PPase_superfam"/>
</dbReference>
<keyword evidence="1" id="KW-0378">Hydrolase</keyword>
<dbReference type="GO" id="GO:0043456">
    <property type="term" value="P:regulation of pentose-phosphate shunt"/>
    <property type="evidence" value="ECO:0007669"/>
    <property type="project" value="TreeGrafter"/>
</dbReference>
<evidence type="ECO:0000313" key="5">
    <source>
        <dbReference type="Proteomes" id="UP000788993"/>
    </source>
</evidence>
<feature type="active site" description="Tele-phosphohistidine intermediate" evidence="2">
    <location>
        <position position="21"/>
    </location>
</feature>
<dbReference type="Proteomes" id="UP000788993">
    <property type="component" value="Unassembled WGS sequence"/>
</dbReference>
<gene>
    <name evidence="4" type="ORF">OGATHE_005092</name>
</gene>
<dbReference type="GO" id="GO:0004331">
    <property type="term" value="F:fructose-2,6-bisphosphate 2-phosphatase activity"/>
    <property type="evidence" value="ECO:0007669"/>
    <property type="project" value="TreeGrafter"/>
</dbReference>
<dbReference type="PROSITE" id="PS00175">
    <property type="entry name" value="PG_MUTASE"/>
    <property type="match status" value="1"/>
</dbReference>
<dbReference type="Gene3D" id="3.40.50.1240">
    <property type="entry name" value="Phosphoglycerate mutase-like"/>
    <property type="match status" value="1"/>
</dbReference>
<evidence type="ECO:0000256" key="1">
    <source>
        <dbReference type="ARBA" id="ARBA00022801"/>
    </source>
</evidence>
<dbReference type="OrthoDB" id="354304at2759"/>
<reference evidence="4" key="1">
    <citation type="journal article" date="2021" name="Open Biol.">
        <title>Shared evolutionary footprints suggest mitochondrial oxidative damage underlies multiple complex I losses in fungi.</title>
        <authorList>
            <person name="Schikora-Tamarit M.A."/>
            <person name="Marcet-Houben M."/>
            <person name="Nosek J."/>
            <person name="Gabaldon T."/>
        </authorList>
    </citation>
    <scope>NUCLEOTIDE SEQUENCE</scope>
    <source>
        <strain evidence="4">NCAIM Y.01608</strain>
    </source>
</reference>
<dbReference type="GO" id="GO:0045820">
    <property type="term" value="P:negative regulation of glycolytic process"/>
    <property type="evidence" value="ECO:0007669"/>
    <property type="project" value="TreeGrafter"/>
</dbReference>
<dbReference type="AlphaFoldDB" id="A0A1B7SPJ0"/>
<dbReference type="CDD" id="cd07067">
    <property type="entry name" value="HP_PGM_like"/>
    <property type="match status" value="1"/>
</dbReference>
<dbReference type="InterPro" id="IPR051695">
    <property type="entry name" value="Phosphoglycerate_Mutase"/>
</dbReference>
<dbReference type="PANTHER" id="PTHR46517">
    <property type="entry name" value="FRUCTOSE-2,6-BISPHOSPHATASE TIGAR"/>
    <property type="match status" value="1"/>
</dbReference>
<evidence type="ECO:0000256" key="3">
    <source>
        <dbReference type="PIRSR" id="PIRSR613078-2"/>
    </source>
</evidence>
<dbReference type="RefSeq" id="XP_018213080.1">
    <property type="nucleotide sequence ID" value="XM_018353563.1"/>
</dbReference>
<proteinExistence type="predicted"/>
<dbReference type="PANTHER" id="PTHR46517:SF1">
    <property type="entry name" value="FRUCTOSE-2,6-BISPHOSPHATASE TIGAR"/>
    <property type="match status" value="1"/>
</dbReference>
<evidence type="ECO:0000256" key="2">
    <source>
        <dbReference type="PIRSR" id="PIRSR613078-1"/>
    </source>
</evidence>